<comment type="subcellular location">
    <subcellularLocation>
        <location evidence="2">Cell inner membrane</location>
        <topology evidence="2">Multi-pass membrane protein</topology>
    </subcellularLocation>
</comment>
<keyword evidence="13" id="KW-1185">Reference proteome</keyword>
<dbReference type="Proteomes" id="UP001203212">
    <property type="component" value="Unassembled WGS sequence"/>
</dbReference>
<dbReference type="Gene3D" id="1.25.40.10">
    <property type="entry name" value="Tetratricopeptide repeat domain"/>
    <property type="match status" value="1"/>
</dbReference>
<dbReference type="InterPro" id="IPR005254">
    <property type="entry name" value="Heme_biosyn_assoc_TPR_pro"/>
</dbReference>
<feature type="domain" description="HemY N-terminal" evidence="11">
    <location>
        <begin position="26"/>
        <end position="131"/>
    </location>
</feature>
<protein>
    <submittedName>
        <fullName evidence="12">Heme biosynthesis protein HemY</fullName>
    </submittedName>
</protein>
<name>A0ABT0L515_9GAMM</name>
<feature type="transmembrane region" description="Helical" evidence="10">
    <location>
        <begin position="6"/>
        <end position="23"/>
    </location>
</feature>
<evidence type="ECO:0000256" key="4">
    <source>
        <dbReference type="ARBA" id="ARBA00022475"/>
    </source>
</evidence>
<comment type="caution">
    <text evidence="12">The sequence shown here is derived from an EMBL/GenBank/DDBJ whole genome shotgun (WGS) entry which is preliminary data.</text>
</comment>
<organism evidence="12 13">
    <name type="scientific">Shewanella aestuarii</name>
    <dbReference type="NCBI Taxonomy" id="1028752"/>
    <lineage>
        <taxon>Bacteria</taxon>
        <taxon>Pseudomonadati</taxon>
        <taxon>Pseudomonadota</taxon>
        <taxon>Gammaproteobacteria</taxon>
        <taxon>Alteromonadales</taxon>
        <taxon>Shewanellaceae</taxon>
        <taxon>Shewanella</taxon>
    </lineage>
</organism>
<evidence type="ECO:0000256" key="10">
    <source>
        <dbReference type="SAM" id="Phobius"/>
    </source>
</evidence>
<proteinExistence type="predicted"/>
<evidence type="ECO:0000256" key="1">
    <source>
        <dbReference type="ARBA" id="ARBA00002962"/>
    </source>
</evidence>
<evidence type="ECO:0000259" key="11">
    <source>
        <dbReference type="Pfam" id="PF07219"/>
    </source>
</evidence>
<sequence length="390" mass="44177">MIKLLAYVLIIVLGLCLTPYLLATKGYIYIAIWDYQIETSLAFGLLVLFAIFVSFEVIKKALVFVLTLVLNSRFLPERWRIKKAKKQTLIGALALAEEDWPAAEKAMAKGAENGELPALNYFAAARAAQHQHKIAERDRYLSQAQAEPLAKAAALTTRTRYLLQQGELTQARTLLDELEPTSKSKNPILKIAADLYLAQQDWPALKSLLPILAKRHIYPEEQLQKISVQTNVQLVNKAAEQSSNDLDKCWSWFSKSEKNQTDTFIAYLYGLCKLQRKDEALKLLSKQLKSNPKAALFDATAVIATAHDQDIRKSLAKLEHTHENVVNYQECQAKLALQTRDFKQAKMHFNNACHIEPTRTRWLALAQVQEQLGDNMMALQSYRNAAHLND</sequence>
<dbReference type="InterPro" id="IPR010817">
    <property type="entry name" value="HemY_N"/>
</dbReference>
<evidence type="ECO:0000313" key="13">
    <source>
        <dbReference type="Proteomes" id="UP001203212"/>
    </source>
</evidence>
<keyword evidence="8 10" id="KW-0472">Membrane</keyword>
<dbReference type="SUPFAM" id="SSF81901">
    <property type="entry name" value="HCP-like"/>
    <property type="match status" value="1"/>
</dbReference>
<comment type="function">
    <text evidence="1">Involved in a late step of protoheme IX synthesis.</text>
</comment>
<evidence type="ECO:0000256" key="2">
    <source>
        <dbReference type="ARBA" id="ARBA00004429"/>
    </source>
</evidence>
<keyword evidence="4" id="KW-1003">Cell membrane</keyword>
<keyword evidence="9" id="KW-0627">Porphyrin biosynthesis</keyword>
<comment type="pathway">
    <text evidence="3">Porphyrin-containing compound metabolism; protoheme biosynthesis.</text>
</comment>
<evidence type="ECO:0000256" key="5">
    <source>
        <dbReference type="ARBA" id="ARBA00022519"/>
    </source>
</evidence>
<evidence type="ECO:0000256" key="3">
    <source>
        <dbReference type="ARBA" id="ARBA00004744"/>
    </source>
</evidence>
<dbReference type="EMBL" id="JAKILK010000017">
    <property type="protein sequence ID" value="MCL1118828.1"/>
    <property type="molecule type" value="Genomic_DNA"/>
</dbReference>
<dbReference type="NCBIfam" id="TIGR00540">
    <property type="entry name" value="TPR_hemY_coli"/>
    <property type="match status" value="1"/>
</dbReference>
<accession>A0ABT0L515</accession>
<dbReference type="InterPro" id="IPR011990">
    <property type="entry name" value="TPR-like_helical_dom_sf"/>
</dbReference>
<keyword evidence="6 10" id="KW-0812">Transmembrane</keyword>
<evidence type="ECO:0000313" key="12">
    <source>
        <dbReference type="EMBL" id="MCL1118828.1"/>
    </source>
</evidence>
<dbReference type="RefSeq" id="WP_188843642.1">
    <property type="nucleotide sequence ID" value="NZ_BMOT01000016.1"/>
</dbReference>
<evidence type="ECO:0000256" key="8">
    <source>
        <dbReference type="ARBA" id="ARBA00023136"/>
    </source>
</evidence>
<feature type="transmembrane region" description="Helical" evidence="10">
    <location>
        <begin position="35"/>
        <end position="55"/>
    </location>
</feature>
<reference evidence="12 13" key="1">
    <citation type="submission" date="2022-01" db="EMBL/GenBank/DDBJ databases">
        <title>Whole genome-based taxonomy of the Shewanellaceae.</title>
        <authorList>
            <person name="Martin-Rodriguez A.J."/>
        </authorList>
    </citation>
    <scope>NUCLEOTIDE SEQUENCE [LARGE SCALE GENOMIC DNA]</scope>
    <source>
        <strain evidence="12 13">JCM 17801</strain>
    </source>
</reference>
<keyword evidence="5" id="KW-0997">Cell inner membrane</keyword>
<evidence type="ECO:0000256" key="7">
    <source>
        <dbReference type="ARBA" id="ARBA00022989"/>
    </source>
</evidence>
<evidence type="ECO:0000256" key="9">
    <source>
        <dbReference type="ARBA" id="ARBA00023244"/>
    </source>
</evidence>
<evidence type="ECO:0000256" key="6">
    <source>
        <dbReference type="ARBA" id="ARBA00022692"/>
    </source>
</evidence>
<keyword evidence="7 10" id="KW-1133">Transmembrane helix</keyword>
<gene>
    <name evidence="12" type="ORF">L2689_16515</name>
</gene>
<dbReference type="Pfam" id="PF07219">
    <property type="entry name" value="HemY_N"/>
    <property type="match status" value="1"/>
</dbReference>